<proteinExistence type="inferred from homology"/>
<sequence>MMAEVLTLLVFSLLLLFCIVKNVSVLIALFAGLVLFTIYALYRKFTFGEILRMMLAGVKEARTILIVFSLIGMLTALWRAGGTIPFIIYHTVSVIDPKFFVLFSFLLCSLVSLLTGTAFGTVSTMGIICMMTGKALGIPDFYLGGAILSGIFFGDRCSPMSSSALLVSELTRTNIHRNITNMMRTSIIPFILAVTFYAVTGRLESSPQVTGEKLSFFAQSFNLTPWVLLPAAVIIFLTLLRLNIKVTILCSIIAGILVSIFCQGMSVYELIRCMLIGYRSGNAKLAELMDGGGIASMFQTMLIIAISSSYFGIFRKTNLLDKIKQWSFMVARRSTNFAAVLVVSVITAALSCNQTLATMLTYEITEKMFKDREKLAVFLENSVIVVSALIPWSIAAAFPLTTIGAPKSSIVYAVYLYALPLWNLVMSYVDSRRGDKSVI</sequence>
<evidence type="ECO:0000256" key="8">
    <source>
        <dbReference type="ARBA" id="ARBA00038435"/>
    </source>
</evidence>
<dbReference type="OrthoDB" id="9762978at2"/>
<comment type="subcellular location">
    <subcellularLocation>
        <location evidence="1">Cell membrane</location>
        <topology evidence="1">Multi-pass membrane protein</topology>
    </subcellularLocation>
</comment>
<feature type="transmembrane region" description="Helical" evidence="9">
    <location>
        <begin position="291"/>
        <end position="314"/>
    </location>
</feature>
<evidence type="ECO:0000256" key="6">
    <source>
        <dbReference type="ARBA" id="ARBA00022989"/>
    </source>
</evidence>
<dbReference type="GO" id="GO:0005886">
    <property type="term" value="C:plasma membrane"/>
    <property type="evidence" value="ECO:0007669"/>
    <property type="project" value="UniProtKB-SubCell"/>
</dbReference>
<keyword evidence="4" id="KW-1003">Cell membrane</keyword>
<feature type="transmembrane region" description="Helical" evidence="9">
    <location>
        <begin position="410"/>
        <end position="429"/>
    </location>
</feature>
<dbReference type="PANTHER" id="PTHR33451:SF3">
    <property type="entry name" value="MALATE-2H(+)_NA(+)-LACTATE ANTIPORTER"/>
    <property type="match status" value="1"/>
</dbReference>
<evidence type="ECO:0000256" key="5">
    <source>
        <dbReference type="ARBA" id="ARBA00022692"/>
    </source>
</evidence>
<feature type="transmembrane region" description="Helical" evidence="9">
    <location>
        <begin position="247"/>
        <end position="271"/>
    </location>
</feature>
<evidence type="ECO:0000259" key="10">
    <source>
        <dbReference type="Pfam" id="PF03553"/>
    </source>
</evidence>
<feature type="transmembrane region" description="Helical" evidence="9">
    <location>
        <begin position="223"/>
        <end position="240"/>
    </location>
</feature>
<evidence type="ECO:0000256" key="7">
    <source>
        <dbReference type="ARBA" id="ARBA00023136"/>
    </source>
</evidence>
<keyword evidence="6 9" id="KW-1133">Transmembrane helix</keyword>
<accession>A0A140L7U2</accession>
<keyword evidence="7 9" id="KW-0472">Membrane</keyword>
<keyword evidence="2" id="KW-0813">Transport</keyword>
<feature type="transmembrane region" description="Helical" evidence="9">
    <location>
        <begin position="12"/>
        <end position="42"/>
    </location>
</feature>
<comment type="caution">
    <text evidence="11">The sequence shown here is derived from an EMBL/GenBank/DDBJ whole genome shotgun (WGS) entry which is preliminary data.</text>
</comment>
<dbReference type="STRING" id="520764.AN618_15100"/>
<feature type="transmembrane region" description="Helical" evidence="9">
    <location>
        <begin position="63"/>
        <end position="88"/>
    </location>
</feature>
<dbReference type="InParanoid" id="A0A140L7U2"/>
<comment type="similarity">
    <text evidence="8">Belongs to the NhaC Na(+)/H(+) (TC 2.A.35) antiporter family.</text>
</comment>
<feature type="transmembrane region" description="Helical" evidence="9">
    <location>
        <begin position="376"/>
        <end position="398"/>
    </location>
</feature>
<reference evidence="11 12" key="1">
    <citation type="submission" date="2015-12" db="EMBL/GenBank/DDBJ databases">
        <title>Draft genome sequnece of Fervidicola ferrireducens strain Y170.</title>
        <authorList>
            <person name="Patel B.K."/>
        </authorList>
    </citation>
    <scope>NUCLEOTIDE SEQUENCE [LARGE SCALE GENOMIC DNA]</scope>
    <source>
        <strain evidence="11 12">Y170</strain>
    </source>
</reference>
<feature type="domain" description="Na+/H+ antiporter NhaC-like C-terminal" evidence="10">
    <location>
        <begin position="150"/>
        <end position="419"/>
    </location>
</feature>
<dbReference type="Pfam" id="PF03553">
    <property type="entry name" value="Na_H_antiporter"/>
    <property type="match status" value="1"/>
</dbReference>
<organism evidence="11 12">
    <name type="scientific">Fervidicola ferrireducens</name>
    <dbReference type="NCBI Taxonomy" id="520764"/>
    <lineage>
        <taxon>Bacteria</taxon>
        <taxon>Bacillati</taxon>
        <taxon>Bacillota</taxon>
        <taxon>Clostridia</taxon>
        <taxon>Thermosediminibacterales</taxon>
        <taxon>Thermosediminibacteraceae</taxon>
        <taxon>Fervidicola</taxon>
    </lineage>
</organism>
<protein>
    <submittedName>
        <fullName evidence="11">Malate-2H(+)/Na(+)-lactate antiporter</fullName>
    </submittedName>
</protein>
<keyword evidence="3" id="KW-0050">Antiport</keyword>
<keyword evidence="12" id="KW-1185">Reference proteome</keyword>
<evidence type="ECO:0000256" key="4">
    <source>
        <dbReference type="ARBA" id="ARBA00022475"/>
    </source>
</evidence>
<gene>
    <name evidence="11" type="primary">mleN_5</name>
    <name evidence="11" type="ORF">AN618_15100</name>
</gene>
<evidence type="ECO:0000256" key="2">
    <source>
        <dbReference type="ARBA" id="ARBA00022448"/>
    </source>
</evidence>
<evidence type="ECO:0000313" key="11">
    <source>
        <dbReference type="EMBL" id="KXG76617.1"/>
    </source>
</evidence>
<feature type="transmembrane region" description="Helical" evidence="9">
    <location>
        <begin position="100"/>
        <end position="122"/>
    </location>
</feature>
<dbReference type="EMBL" id="LOED01000018">
    <property type="protein sequence ID" value="KXG76617.1"/>
    <property type="molecule type" value="Genomic_DNA"/>
</dbReference>
<dbReference type="GO" id="GO:0015297">
    <property type="term" value="F:antiporter activity"/>
    <property type="evidence" value="ECO:0007669"/>
    <property type="project" value="UniProtKB-KW"/>
</dbReference>
<keyword evidence="5 9" id="KW-0812">Transmembrane</keyword>
<evidence type="ECO:0000313" key="12">
    <source>
        <dbReference type="Proteomes" id="UP000070427"/>
    </source>
</evidence>
<feature type="transmembrane region" description="Helical" evidence="9">
    <location>
        <begin position="186"/>
        <end position="203"/>
    </location>
</feature>
<dbReference type="InterPro" id="IPR018461">
    <property type="entry name" value="Na/H_Antiport_NhaC-like_C"/>
</dbReference>
<dbReference type="Proteomes" id="UP000070427">
    <property type="component" value="Unassembled WGS sequence"/>
</dbReference>
<evidence type="ECO:0000256" key="3">
    <source>
        <dbReference type="ARBA" id="ARBA00022449"/>
    </source>
</evidence>
<dbReference type="PANTHER" id="PTHR33451">
    <property type="entry name" value="MALATE-2H(+)/NA(+)-LACTATE ANTIPORTER"/>
    <property type="match status" value="1"/>
</dbReference>
<dbReference type="InterPro" id="IPR052180">
    <property type="entry name" value="NhaC_Na-H+_Antiporter"/>
</dbReference>
<feature type="transmembrane region" description="Helical" evidence="9">
    <location>
        <begin position="335"/>
        <end position="356"/>
    </location>
</feature>
<name>A0A140L7U2_9FIRM</name>
<evidence type="ECO:0000256" key="1">
    <source>
        <dbReference type="ARBA" id="ARBA00004651"/>
    </source>
</evidence>
<dbReference type="PATRIC" id="fig|520764.3.peg.1623"/>
<dbReference type="AlphaFoldDB" id="A0A140L7U2"/>
<evidence type="ECO:0000256" key="9">
    <source>
        <dbReference type="SAM" id="Phobius"/>
    </source>
</evidence>